<dbReference type="Proteomes" id="UP000000383">
    <property type="component" value="Chromosome"/>
</dbReference>
<dbReference type="PANTHER" id="PTHR33490">
    <property type="entry name" value="BLR5614 PROTEIN-RELATED"/>
    <property type="match status" value="1"/>
</dbReference>
<dbReference type="PANTHER" id="PTHR33490:SF12">
    <property type="entry name" value="BLL5557 PROTEIN"/>
    <property type="match status" value="1"/>
</dbReference>
<sequence length="264" mass="30089">MKKVHIDCELQYSVMNNSDFIFNIQAANHQWQVVNQEYISFLPILNADYGYNHIGDNKLVRLSQVSGTFSIRYQAEIDLTYPEPIGNEVEMKISQLPIEIIPYLWSSRFCESDTFYQNSVQLFGNIPPGYQRVAYITDWIKQNITYELGSSNGLTTAMHVLQTKKGVCRDFAHLGISFCRALNIPARFVAGYATDLAGSNNDFHAIFEAYLENRWILFDPTKLCDLSQFVRISTGRDASDCSFCNIYGNGVRMTYMNPSSTVVI</sequence>
<dbReference type="SMART" id="SM00460">
    <property type="entry name" value="TGc"/>
    <property type="match status" value="1"/>
</dbReference>
<dbReference type="Pfam" id="PF01841">
    <property type="entry name" value="Transglut_core"/>
    <property type="match status" value="1"/>
</dbReference>
<keyword evidence="3" id="KW-1185">Reference proteome</keyword>
<dbReference type="OrthoDB" id="5438043at2"/>
<dbReference type="Gene3D" id="3.10.620.30">
    <property type="match status" value="1"/>
</dbReference>
<dbReference type="HOGENOM" id="CLU_064253_0_0_4"/>
<name>D7DM02_METV0</name>
<organism evidence="2 3">
    <name type="scientific">Methylotenera versatilis (strain 301)</name>
    <dbReference type="NCBI Taxonomy" id="666681"/>
    <lineage>
        <taxon>Bacteria</taxon>
        <taxon>Pseudomonadati</taxon>
        <taxon>Pseudomonadota</taxon>
        <taxon>Betaproteobacteria</taxon>
        <taxon>Nitrosomonadales</taxon>
        <taxon>Methylophilaceae</taxon>
        <taxon>Methylotenera</taxon>
    </lineage>
</organism>
<dbReference type="EMBL" id="CP002056">
    <property type="protein sequence ID" value="ADI30696.1"/>
    <property type="molecule type" value="Genomic_DNA"/>
</dbReference>
<dbReference type="Pfam" id="PF21295">
    <property type="entry name" value="Bact_transglu_N_2"/>
    <property type="match status" value="1"/>
</dbReference>
<dbReference type="RefSeq" id="WP_013149004.1">
    <property type="nucleotide sequence ID" value="NC_014207.1"/>
</dbReference>
<dbReference type="AlphaFoldDB" id="D7DM02"/>
<proteinExistence type="predicted"/>
<dbReference type="InterPro" id="IPR048930">
    <property type="entry name" value="Bact_transglu_N_2"/>
</dbReference>
<evidence type="ECO:0000313" key="3">
    <source>
        <dbReference type="Proteomes" id="UP000000383"/>
    </source>
</evidence>
<gene>
    <name evidence="2" type="ordered locus">M301_2331</name>
</gene>
<dbReference type="SUPFAM" id="SSF54001">
    <property type="entry name" value="Cysteine proteinases"/>
    <property type="match status" value="1"/>
</dbReference>
<dbReference type="KEGG" id="meh:M301_2331"/>
<dbReference type="InterPro" id="IPR002931">
    <property type="entry name" value="Transglutaminase-like"/>
</dbReference>
<reference evidence="2 3" key="2">
    <citation type="journal article" date="2011" name="J. Bacteriol.">
        <title>Genomes of three methylotrophs from a single niche uncover genetic and metabolic divergence of Methylophilaceae.</title>
        <authorList>
            <person name="Lapidus A."/>
            <person name="Clum A."/>
            <person name="Labutti K."/>
            <person name="Kaluzhnaya M.G."/>
            <person name="Lim S."/>
            <person name="Beck D.A."/>
            <person name="Glavina Del Rio T."/>
            <person name="Nolan M."/>
            <person name="Mavromatis K."/>
            <person name="Huntemann M."/>
            <person name="Lucas S."/>
            <person name="Lidstrom M.E."/>
            <person name="Ivanova N."/>
            <person name="Chistoserdova L."/>
        </authorList>
    </citation>
    <scope>NUCLEOTIDE SEQUENCE [LARGE SCALE GENOMIC DNA]</scope>
    <source>
        <strain evidence="2 3">301</strain>
    </source>
</reference>
<dbReference type="STRING" id="666681.M301_2331"/>
<accession>D7DM02</accession>
<evidence type="ECO:0000259" key="1">
    <source>
        <dbReference type="SMART" id="SM00460"/>
    </source>
</evidence>
<protein>
    <submittedName>
        <fullName evidence="2">Transglutaminase domain protein</fullName>
    </submittedName>
</protein>
<feature type="domain" description="Transglutaminase-like" evidence="1">
    <location>
        <begin position="160"/>
        <end position="222"/>
    </location>
</feature>
<dbReference type="InterPro" id="IPR038765">
    <property type="entry name" value="Papain-like_cys_pep_sf"/>
</dbReference>
<dbReference type="Gene3D" id="2.60.40.2250">
    <property type="match status" value="1"/>
</dbReference>
<dbReference type="eggNOG" id="COG1305">
    <property type="taxonomic scope" value="Bacteria"/>
</dbReference>
<reference evidence="3" key="1">
    <citation type="submission" date="2010-05" db="EMBL/GenBank/DDBJ databases">
        <title>Complete sequence of Methylotenera sp. 301.</title>
        <authorList>
            <person name="Lucas S."/>
            <person name="Copeland A."/>
            <person name="Lapidus A."/>
            <person name="Cheng J.-F."/>
            <person name="Bruce D."/>
            <person name="Goodwin L."/>
            <person name="Pitluck S."/>
            <person name="Clum A."/>
            <person name="Land M."/>
            <person name="Hauser L."/>
            <person name="Kyrpides N."/>
            <person name="Ivanova N."/>
            <person name="Chistoservova L."/>
            <person name="Kalyuzhnaya M."/>
            <person name="Woyke T."/>
        </authorList>
    </citation>
    <scope>NUCLEOTIDE SEQUENCE [LARGE SCALE GENOMIC DNA]</scope>
    <source>
        <strain evidence="3">301</strain>
    </source>
</reference>
<evidence type="ECO:0000313" key="2">
    <source>
        <dbReference type="EMBL" id="ADI30696.1"/>
    </source>
</evidence>